<organism evidence="1 2">
    <name type="scientific">Paenibacillus albilobatus</name>
    <dbReference type="NCBI Taxonomy" id="2716884"/>
    <lineage>
        <taxon>Bacteria</taxon>
        <taxon>Bacillati</taxon>
        <taxon>Bacillota</taxon>
        <taxon>Bacilli</taxon>
        <taxon>Bacillales</taxon>
        <taxon>Paenibacillaceae</taxon>
        <taxon>Paenibacillus</taxon>
    </lineage>
</organism>
<dbReference type="InterPro" id="IPR019644">
    <property type="entry name" value="DUF2508"/>
</dbReference>
<evidence type="ECO:0000313" key="2">
    <source>
        <dbReference type="Proteomes" id="UP000679779"/>
    </source>
</evidence>
<gene>
    <name evidence="1" type="ORF">J2TS6_62410</name>
</gene>
<dbReference type="EMBL" id="BORQ01000017">
    <property type="protein sequence ID" value="GIO35100.1"/>
    <property type="molecule type" value="Genomic_DNA"/>
</dbReference>
<evidence type="ECO:0008006" key="3">
    <source>
        <dbReference type="Google" id="ProtNLM"/>
    </source>
</evidence>
<sequence>MGWFRNNNPKAPAWQLKQKQDEEMAVFMDVRRAQAEWEQARHFFEQAVGEEQIDYAIYMLEAAELKYQMHLRAAKRMGLNRIQLPVQQRAEA</sequence>
<dbReference type="Proteomes" id="UP000679779">
    <property type="component" value="Unassembled WGS sequence"/>
</dbReference>
<protein>
    <recommendedName>
        <fullName evidence="3">DUF2508 family protein</fullName>
    </recommendedName>
</protein>
<dbReference type="Pfam" id="PF10704">
    <property type="entry name" value="DUF2508"/>
    <property type="match status" value="1"/>
</dbReference>
<comment type="caution">
    <text evidence="1">The sequence shown here is derived from an EMBL/GenBank/DDBJ whole genome shotgun (WGS) entry which is preliminary data.</text>
</comment>
<accession>A0A919XQK6</accession>
<keyword evidence="2" id="KW-1185">Reference proteome</keyword>
<dbReference type="RefSeq" id="WP_160045515.1">
    <property type="nucleotide sequence ID" value="NZ_BORQ01000017.1"/>
</dbReference>
<name>A0A919XQK6_9BACL</name>
<proteinExistence type="predicted"/>
<dbReference type="AlphaFoldDB" id="A0A919XQK6"/>
<evidence type="ECO:0000313" key="1">
    <source>
        <dbReference type="EMBL" id="GIO35100.1"/>
    </source>
</evidence>
<reference evidence="1" key="1">
    <citation type="submission" date="2021-03" db="EMBL/GenBank/DDBJ databases">
        <title>Antimicrobial resistance genes in bacteria isolated from Japanese honey, and their potential for conferring macrolide and lincosamide resistance in the American foulbrood pathogen Paenibacillus larvae.</title>
        <authorList>
            <person name="Okamoto M."/>
            <person name="Kumagai M."/>
            <person name="Kanamori H."/>
            <person name="Takamatsu D."/>
        </authorList>
    </citation>
    <scope>NUCLEOTIDE SEQUENCE</scope>
    <source>
        <strain evidence="1">J2TS6</strain>
    </source>
</reference>